<gene>
    <name evidence="2" type="ORF">V5O48_009316</name>
</gene>
<comment type="caution">
    <text evidence="2">The sequence shown here is derived from an EMBL/GenBank/DDBJ whole genome shotgun (WGS) entry which is preliminary data.</text>
</comment>
<evidence type="ECO:0000313" key="2">
    <source>
        <dbReference type="EMBL" id="KAL0572642.1"/>
    </source>
</evidence>
<accession>A0ABR3FBD9</accession>
<protein>
    <submittedName>
        <fullName evidence="2">Uncharacterized protein</fullName>
    </submittedName>
</protein>
<dbReference type="EMBL" id="JBAHYK010000602">
    <property type="protein sequence ID" value="KAL0572642.1"/>
    <property type="molecule type" value="Genomic_DNA"/>
</dbReference>
<keyword evidence="3" id="KW-1185">Reference proteome</keyword>
<feature type="chain" id="PRO_5047128935" evidence="1">
    <location>
        <begin position="25"/>
        <end position="117"/>
    </location>
</feature>
<evidence type="ECO:0000313" key="3">
    <source>
        <dbReference type="Proteomes" id="UP001465976"/>
    </source>
</evidence>
<sequence length="117" mass="12472">MFFKFSSVAQLAFVAVYMAGATNAEQGFAFLNGTRGLTTESCGKCPPTATKVALPVDRVNPVNCCATIHLSANGINTEGTFTDTCTNCFGGTVTLSEDLFRQFVPVGENPFFVVWNA</sequence>
<feature type="signal peptide" evidence="1">
    <location>
        <begin position="1"/>
        <end position="24"/>
    </location>
</feature>
<organism evidence="2 3">
    <name type="scientific">Marasmius crinis-equi</name>
    <dbReference type="NCBI Taxonomy" id="585013"/>
    <lineage>
        <taxon>Eukaryota</taxon>
        <taxon>Fungi</taxon>
        <taxon>Dikarya</taxon>
        <taxon>Basidiomycota</taxon>
        <taxon>Agaricomycotina</taxon>
        <taxon>Agaricomycetes</taxon>
        <taxon>Agaricomycetidae</taxon>
        <taxon>Agaricales</taxon>
        <taxon>Marasmiineae</taxon>
        <taxon>Marasmiaceae</taxon>
        <taxon>Marasmius</taxon>
    </lineage>
</organism>
<evidence type="ECO:0000256" key="1">
    <source>
        <dbReference type="SAM" id="SignalP"/>
    </source>
</evidence>
<keyword evidence="1" id="KW-0732">Signal</keyword>
<dbReference type="Proteomes" id="UP001465976">
    <property type="component" value="Unassembled WGS sequence"/>
</dbReference>
<name>A0ABR3FBD9_9AGAR</name>
<proteinExistence type="predicted"/>
<reference evidence="2 3" key="1">
    <citation type="submission" date="2024-02" db="EMBL/GenBank/DDBJ databases">
        <title>A draft genome for the cacao thread blight pathogen Marasmius crinis-equi.</title>
        <authorList>
            <person name="Cohen S.P."/>
            <person name="Baruah I.K."/>
            <person name="Amoako-Attah I."/>
            <person name="Bukari Y."/>
            <person name="Meinhardt L.W."/>
            <person name="Bailey B.A."/>
        </authorList>
    </citation>
    <scope>NUCLEOTIDE SEQUENCE [LARGE SCALE GENOMIC DNA]</scope>
    <source>
        <strain evidence="2 3">GH-76</strain>
    </source>
</reference>